<dbReference type="AlphaFoldDB" id="A0A510UJ07"/>
<dbReference type="Proteomes" id="UP000321787">
    <property type="component" value="Unassembled WGS sequence"/>
</dbReference>
<proteinExistence type="predicted"/>
<comment type="caution">
    <text evidence="1">The sequence shown here is derived from an EMBL/GenBank/DDBJ whole genome shotgun (WGS) entry which is preliminary data.</text>
</comment>
<protein>
    <submittedName>
        <fullName evidence="1">Uncharacterized protein</fullName>
    </submittedName>
</protein>
<dbReference type="EMBL" id="BJTZ01000017">
    <property type="protein sequence ID" value="GEK14622.1"/>
    <property type="molecule type" value="Genomic_DNA"/>
</dbReference>
<organism evidence="1 2">
    <name type="scientific">Aliivibrio fischeri</name>
    <name type="common">Vibrio fischeri</name>
    <dbReference type="NCBI Taxonomy" id="668"/>
    <lineage>
        <taxon>Bacteria</taxon>
        <taxon>Pseudomonadati</taxon>
        <taxon>Pseudomonadota</taxon>
        <taxon>Gammaproteobacteria</taxon>
        <taxon>Vibrionales</taxon>
        <taxon>Vibrionaceae</taxon>
        <taxon>Aliivibrio</taxon>
    </lineage>
</organism>
<sequence length="94" mass="11242">MNRIELLRDLYLWAYERSTKEYLAVKQELVKPDQQRLQYRAKIKEIVKQVILTPESQPFDIIESFIINEEDTDKQNIIALALEELRRIHEGVTI</sequence>
<reference evidence="1 2" key="1">
    <citation type="submission" date="2019-07" db="EMBL/GenBank/DDBJ databases">
        <title>Whole genome shotgun sequence of Aliivibrio fischeri NBRC 101058.</title>
        <authorList>
            <person name="Hosoyama A."/>
            <person name="Uohara A."/>
            <person name="Ohji S."/>
            <person name="Ichikawa N."/>
        </authorList>
    </citation>
    <scope>NUCLEOTIDE SEQUENCE [LARGE SCALE GENOMIC DNA]</scope>
    <source>
        <strain evidence="1 2">NBRC 101058</strain>
    </source>
</reference>
<evidence type="ECO:0000313" key="1">
    <source>
        <dbReference type="EMBL" id="GEK14622.1"/>
    </source>
</evidence>
<gene>
    <name evidence="1" type="ORF">AFI02nite_26580</name>
</gene>
<evidence type="ECO:0000313" key="2">
    <source>
        <dbReference type="Proteomes" id="UP000321787"/>
    </source>
</evidence>
<accession>A0A510UJ07</accession>
<dbReference type="RefSeq" id="WP_236797336.1">
    <property type="nucleotide sequence ID" value="NZ_BJTZ01000017.1"/>
</dbReference>
<name>A0A510UJ07_ALIFS</name>